<gene>
    <name evidence="2" type="primary">rihA</name>
    <name evidence="2" type="ORF">SNEC2469_LOCUS14685</name>
</gene>
<feature type="transmembrane region" description="Helical" evidence="1">
    <location>
        <begin position="140"/>
        <end position="163"/>
    </location>
</feature>
<keyword evidence="3" id="KW-1185">Reference proteome</keyword>
<accession>A0A812T1E7</accession>
<dbReference type="OrthoDB" id="410754at2759"/>
<dbReference type="AlphaFoldDB" id="A0A812T1E7"/>
<feature type="transmembrane region" description="Helical" evidence="1">
    <location>
        <begin position="208"/>
        <end position="224"/>
    </location>
</feature>
<evidence type="ECO:0000313" key="3">
    <source>
        <dbReference type="Proteomes" id="UP000601435"/>
    </source>
</evidence>
<reference evidence="2" key="1">
    <citation type="submission" date="2021-02" db="EMBL/GenBank/DDBJ databases">
        <authorList>
            <person name="Dougan E. K."/>
            <person name="Rhodes N."/>
            <person name="Thang M."/>
            <person name="Chan C."/>
        </authorList>
    </citation>
    <scope>NUCLEOTIDE SEQUENCE</scope>
</reference>
<keyword evidence="1" id="KW-1133">Transmembrane helix</keyword>
<dbReference type="EMBL" id="CAJNJA010023620">
    <property type="protein sequence ID" value="CAE7513915.1"/>
    <property type="molecule type" value="Genomic_DNA"/>
</dbReference>
<feature type="transmembrane region" description="Helical" evidence="1">
    <location>
        <begin position="388"/>
        <end position="410"/>
    </location>
</feature>
<evidence type="ECO:0000256" key="1">
    <source>
        <dbReference type="SAM" id="Phobius"/>
    </source>
</evidence>
<dbReference type="PANTHER" id="PTHR35791">
    <property type="entry name" value="UPF0754 MEMBRANE PROTEIN YHEB"/>
    <property type="match status" value="1"/>
</dbReference>
<keyword evidence="1" id="KW-0472">Membrane</keyword>
<feature type="transmembrane region" description="Helical" evidence="1">
    <location>
        <begin position="567"/>
        <end position="586"/>
    </location>
</feature>
<protein>
    <submittedName>
        <fullName evidence="2">RihA protein</fullName>
    </submittedName>
</protein>
<dbReference type="PANTHER" id="PTHR35791:SF1">
    <property type="entry name" value="UPF0754 MEMBRANE PROTEIN YHEB"/>
    <property type="match status" value="1"/>
</dbReference>
<name>A0A812T1E7_9DINO</name>
<feature type="transmembrane region" description="Helical" evidence="1">
    <location>
        <begin position="358"/>
        <end position="376"/>
    </location>
</feature>
<sequence>MHFASLRCRPQAVGCGRAPRTGSVEELDLEALEPVPDLGSYAPPSAATAQDVQADPKAAVYCGQACRIQQPSFGEELLNPGDLVPYAANVDSAPKVSLEESEVPYAALEDEGEEEAMTESQQLVQDLANVKRSVGFLHKLVVLLAVLALVMAAMLVFTVYTELSPTEQATARRYVLLASIPIVALLFTWFHIWLAIQMMFLPLNFVGLWQYGATGMGVGWQGLVPRKCDKMARMSYKCARPYLEGPRDWLGRVDSKRLVEEVRGELRTVIDDAVSSAMKKYLPRTDNRMPQSMRSRLTDQALDRIQETSPQLWTTITELLCNEQIGIDNDGLIVKVFTENKPLLNEFFLRLGDQEFRFIEHCGAMMGFLCGLLQLIAFNHLSDEGRAIFLPATGFLLGIVTNWLAILMVFKPCFPTPIRICGWHICNIQGLFLKRQPEVCVLYAKMLKENFLSFNKIIGYLQTLPELWEKLKAAYVAHSTAVLRETLGSATWFAQWTIGKEGYRDLERDLKVAMVDGLYRAHRLHKVSAQYISKVTDIEARNRECLQRMPADEFENLLHPVFQEDEWILILLGGILGAIVGIVQVYCLSD</sequence>
<proteinExistence type="predicted"/>
<keyword evidence="1" id="KW-0812">Transmembrane</keyword>
<comment type="caution">
    <text evidence="2">The sequence shown here is derived from an EMBL/GenBank/DDBJ whole genome shotgun (WGS) entry which is preliminary data.</text>
</comment>
<organism evidence="2 3">
    <name type="scientific">Symbiodinium necroappetens</name>
    <dbReference type="NCBI Taxonomy" id="1628268"/>
    <lineage>
        <taxon>Eukaryota</taxon>
        <taxon>Sar</taxon>
        <taxon>Alveolata</taxon>
        <taxon>Dinophyceae</taxon>
        <taxon>Suessiales</taxon>
        <taxon>Symbiodiniaceae</taxon>
        <taxon>Symbiodinium</taxon>
    </lineage>
</organism>
<feature type="transmembrane region" description="Helical" evidence="1">
    <location>
        <begin position="175"/>
        <end position="196"/>
    </location>
</feature>
<dbReference type="Proteomes" id="UP000601435">
    <property type="component" value="Unassembled WGS sequence"/>
</dbReference>
<evidence type="ECO:0000313" key="2">
    <source>
        <dbReference type="EMBL" id="CAE7513915.1"/>
    </source>
</evidence>